<keyword evidence="4" id="KW-1185">Reference proteome</keyword>
<comment type="caution">
    <text evidence="3">The sequence shown here is derived from an EMBL/GenBank/DDBJ whole genome shotgun (WGS) entry which is preliminary data.</text>
</comment>
<dbReference type="GO" id="GO:0003723">
    <property type="term" value="F:RNA binding"/>
    <property type="evidence" value="ECO:0007669"/>
    <property type="project" value="UniProtKB-KW"/>
</dbReference>
<keyword evidence="1" id="KW-0694">RNA-binding</keyword>
<feature type="domain" description="Pseudouridine synthase RsuA/RluA-like" evidence="2">
    <location>
        <begin position="227"/>
        <end position="395"/>
    </location>
</feature>
<dbReference type="CDD" id="cd02869">
    <property type="entry name" value="PseudoU_synth_RluA_like"/>
    <property type="match status" value="1"/>
</dbReference>
<protein>
    <recommendedName>
        <fullName evidence="2">Pseudouridine synthase RsuA/RluA-like domain-containing protein</fullName>
    </recommendedName>
</protein>
<organism evidence="3 4">
    <name type="scientific">Rhynchospora tenuis</name>
    <dbReference type="NCBI Taxonomy" id="198213"/>
    <lineage>
        <taxon>Eukaryota</taxon>
        <taxon>Viridiplantae</taxon>
        <taxon>Streptophyta</taxon>
        <taxon>Embryophyta</taxon>
        <taxon>Tracheophyta</taxon>
        <taxon>Spermatophyta</taxon>
        <taxon>Magnoliopsida</taxon>
        <taxon>Liliopsida</taxon>
        <taxon>Poales</taxon>
        <taxon>Cyperaceae</taxon>
        <taxon>Cyperoideae</taxon>
        <taxon>Rhynchosporeae</taxon>
        <taxon>Rhynchospora</taxon>
    </lineage>
</organism>
<dbReference type="PANTHER" id="PTHR21600:SF52">
    <property type="entry name" value="PSEUDOURIDINE SYNTHASE RSUA_RLUA-LIKE DOMAIN-CONTAINING PROTEIN"/>
    <property type="match status" value="1"/>
</dbReference>
<accession>A0AAD5ZDJ3</accession>
<dbReference type="InterPro" id="IPR050188">
    <property type="entry name" value="RluA_PseudoU_synthase"/>
</dbReference>
<dbReference type="SUPFAM" id="SSF55120">
    <property type="entry name" value="Pseudouridine synthase"/>
    <property type="match status" value="1"/>
</dbReference>
<gene>
    <name evidence="3" type="ORF">LUZ61_020735</name>
</gene>
<proteinExistence type="predicted"/>
<evidence type="ECO:0000313" key="4">
    <source>
        <dbReference type="Proteomes" id="UP001210211"/>
    </source>
</evidence>
<dbReference type="GO" id="GO:0000455">
    <property type="term" value="P:enzyme-directed rRNA pseudouridine synthesis"/>
    <property type="evidence" value="ECO:0007669"/>
    <property type="project" value="TreeGrafter"/>
</dbReference>
<dbReference type="PANTHER" id="PTHR21600">
    <property type="entry name" value="MITOCHONDRIAL RNA PSEUDOURIDINE SYNTHASE"/>
    <property type="match status" value="1"/>
</dbReference>
<name>A0AAD5ZDJ3_9POAL</name>
<dbReference type="GO" id="GO:0009982">
    <property type="term" value="F:pseudouridine synthase activity"/>
    <property type="evidence" value="ECO:0007669"/>
    <property type="project" value="InterPro"/>
</dbReference>
<sequence length="479" mass="53191">MPKLPVSLASRLSAALLPPSRRTLSYATSSAGGVPLFSRSLPTQSLLKRRRFDKESTRPVTPPLKPAIPDVVVTHLGPSNDWYPQYDRLMPCPSDNTIPRVEHLVSLNGGNVVDFICRSLNLPPLYVVDLIHFGAVYYALVCPNPPPTATPQQFHVFKEVTDPTVLKKRSSIKGKTLREAQKTFRVTDPNQFLEAGTYLRVHVHPKRFPRCYEVDWKSRVIEIADSYVVLDKPAGISVGGTTDNIEECCATFASRALGFEAPLITTHQIDNCSEGCVVFSRTKEFCSFFHRLIREQQVKKLYLALASAPVPTGVISHFMRPAVLAPKLVSDENEEGWHLCQLEVLECKEVPWPSANIREKHGVEDTGWPLQEYAYECKVNLLTGKTHQIRAQFAAIGAPLVGDAMYMPAAAAEMAKPGINPFGRCRRQHGGSLANDETIEAWIAAHGKEPKLGIGLKASHISWGDGKFSYEAGVSWWRQ</sequence>
<dbReference type="InterPro" id="IPR020103">
    <property type="entry name" value="PsdUridine_synth_cat_dom_sf"/>
</dbReference>
<evidence type="ECO:0000313" key="3">
    <source>
        <dbReference type="EMBL" id="KAJ3691571.1"/>
    </source>
</evidence>
<reference evidence="3 4" key="1">
    <citation type="journal article" date="2022" name="Cell">
        <title>Repeat-based holocentromeres influence genome architecture and karyotype evolution.</title>
        <authorList>
            <person name="Hofstatter P.G."/>
            <person name="Thangavel G."/>
            <person name="Lux T."/>
            <person name="Neumann P."/>
            <person name="Vondrak T."/>
            <person name="Novak P."/>
            <person name="Zhang M."/>
            <person name="Costa L."/>
            <person name="Castellani M."/>
            <person name="Scott A."/>
            <person name="Toegelov H."/>
            <person name="Fuchs J."/>
            <person name="Mata-Sucre Y."/>
            <person name="Dias Y."/>
            <person name="Vanzela A.L.L."/>
            <person name="Huettel B."/>
            <person name="Almeida C.C.S."/>
            <person name="Simkova H."/>
            <person name="Souza G."/>
            <person name="Pedrosa-Harand A."/>
            <person name="Macas J."/>
            <person name="Mayer K.F.X."/>
            <person name="Houben A."/>
            <person name="Marques A."/>
        </authorList>
    </citation>
    <scope>NUCLEOTIDE SEQUENCE [LARGE SCALE GENOMIC DNA]</scope>
    <source>
        <strain evidence="3">RhyTen1mFocal</strain>
    </source>
</reference>
<dbReference type="Gene3D" id="3.30.2350.10">
    <property type="entry name" value="Pseudouridine synthase"/>
    <property type="match status" value="1"/>
</dbReference>
<dbReference type="AlphaFoldDB" id="A0AAD5ZDJ3"/>
<evidence type="ECO:0000259" key="2">
    <source>
        <dbReference type="Pfam" id="PF00849"/>
    </source>
</evidence>
<dbReference type="Proteomes" id="UP001210211">
    <property type="component" value="Unassembled WGS sequence"/>
</dbReference>
<dbReference type="EMBL" id="JAMRDG010000002">
    <property type="protein sequence ID" value="KAJ3691571.1"/>
    <property type="molecule type" value="Genomic_DNA"/>
</dbReference>
<dbReference type="InterPro" id="IPR006145">
    <property type="entry name" value="PsdUridine_synth_RsuA/RluA"/>
</dbReference>
<evidence type="ECO:0000256" key="1">
    <source>
        <dbReference type="ARBA" id="ARBA00022884"/>
    </source>
</evidence>
<dbReference type="Pfam" id="PF00849">
    <property type="entry name" value="PseudoU_synth_2"/>
    <property type="match status" value="1"/>
</dbReference>